<feature type="domain" description="HTH tetR-type" evidence="3">
    <location>
        <begin position="10"/>
        <end position="70"/>
    </location>
</feature>
<dbReference type="EMBL" id="JACOPL010000001">
    <property type="protein sequence ID" value="MBC5723866.1"/>
    <property type="molecule type" value="Genomic_DNA"/>
</dbReference>
<organism evidence="4 5">
    <name type="scientific">Agathobaculum faecis</name>
    <dbReference type="NCBI Taxonomy" id="2763013"/>
    <lineage>
        <taxon>Bacteria</taxon>
        <taxon>Bacillati</taxon>
        <taxon>Bacillota</taxon>
        <taxon>Clostridia</taxon>
        <taxon>Eubacteriales</taxon>
        <taxon>Butyricicoccaceae</taxon>
        <taxon>Agathobaculum</taxon>
    </lineage>
</organism>
<dbReference type="InterPro" id="IPR001647">
    <property type="entry name" value="HTH_TetR"/>
</dbReference>
<dbReference type="Pfam" id="PF00440">
    <property type="entry name" value="TetR_N"/>
    <property type="match status" value="1"/>
</dbReference>
<reference evidence="4" key="1">
    <citation type="submission" date="2020-08" db="EMBL/GenBank/DDBJ databases">
        <title>Genome public.</title>
        <authorList>
            <person name="Liu C."/>
            <person name="Sun Q."/>
        </authorList>
    </citation>
    <scope>NUCLEOTIDE SEQUENCE</scope>
    <source>
        <strain evidence="4">NSJ-28</strain>
    </source>
</reference>
<dbReference type="InterPro" id="IPR009057">
    <property type="entry name" value="Homeodomain-like_sf"/>
</dbReference>
<name>A0A923LRC9_9FIRM</name>
<dbReference type="InterPro" id="IPR050624">
    <property type="entry name" value="HTH-type_Tx_Regulator"/>
</dbReference>
<comment type="caution">
    <text evidence="4">The sequence shown here is derived from an EMBL/GenBank/DDBJ whole genome shotgun (WGS) entry which is preliminary data.</text>
</comment>
<dbReference type="SUPFAM" id="SSF46689">
    <property type="entry name" value="Homeodomain-like"/>
    <property type="match status" value="1"/>
</dbReference>
<keyword evidence="1 2" id="KW-0238">DNA-binding</keyword>
<evidence type="ECO:0000313" key="4">
    <source>
        <dbReference type="EMBL" id="MBC5723866.1"/>
    </source>
</evidence>
<proteinExistence type="predicted"/>
<gene>
    <name evidence="4" type="ORF">H8S45_00040</name>
</gene>
<protein>
    <submittedName>
        <fullName evidence="4">TetR/AcrR family transcriptional regulator</fullName>
    </submittedName>
</protein>
<dbReference type="PANTHER" id="PTHR43479">
    <property type="entry name" value="ACREF/ENVCD OPERON REPRESSOR-RELATED"/>
    <property type="match status" value="1"/>
</dbReference>
<evidence type="ECO:0000259" key="3">
    <source>
        <dbReference type="PROSITE" id="PS50977"/>
    </source>
</evidence>
<evidence type="ECO:0000313" key="5">
    <source>
        <dbReference type="Proteomes" id="UP000606499"/>
    </source>
</evidence>
<feature type="DNA-binding region" description="H-T-H motif" evidence="2">
    <location>
        <begin position="33"/>
        <end position="52"/>
    </location>
</feature>
<accession>A0A923LRC9</accession>
<dbReference type="Gene3D" id="1.10.357.10">
    <property type="entry name" value="Tetracycline Repressor, domain 2"/>
    <property type="match status" value="1"/>
</dbReference>
<dbReference type="AlphaFoldDB" id="A0A923LRC9"/>
<sequence>MEKSQNPIAVRSRSMLQQAMLELLTEQPYGQITVTALCEHAQLGRKTFYRNYAEKDDILREYIACLADGFLEKLREQAPFGDTAFAQTLFAYWKPYADLFRLLEQSGEFRFVQREFERVAARVGGWFTCPEAMREDRTFQRYCASFVSGGCYALLRDWMCGGAVEPVEQMTTLFCQIRRLKA</sequence>
<dbReference type="PANTHER" id="PTHR43479:SF11">
    <property type="entry name" value="ACREF_ENVCD OPERON REPRESSOR-RELATED"/>
    <property type="match status" value="1"/>
</dbReference>
<dbReference type="RefSeq" id="WP_159068213.1">
    <property type="nucleotide sequence ID" value="NZ_JACOPL010000001.1"/>
</dbReference>
<evidence type="ECO:0000256" key="1">
    <source>
        <dbReference type="ARBA" id="ARBA00023125"/>
    </source>
</evidence>
<keyword evidence="5" id="KW-1185">Reference proteome</keyword>
<dbReference type="PROSITE" id="PS50977">
    <property type="entry name" value="HTH_TETR_2"/>
    <property type="match status" value="1"/>
</dbReference>
<evidence type="ECO:0000256" key="2">
    <source>
        <dbReference type="PROSITE-ProRule" id="PRU00335"/>
    </source>
</evidence>
<dbReference type="Proteomes" id="UP000606499">
    <property type="component" value="Unassembled WGS sequence"/>
</dbReference>
<dbReference type="GO" id="GO:0003677">
    <property type="term" value="F:DNA binding"/>
    <property type="evidence" value="ECO:0007669"/>
    <property type="project" value="UniProtKB-UniRule"/>
</dbReference>